<keyword evidence="3" id="KW-1185">Reference proteome</keyword>
<organism evidence="2 3">
    <name type="scientific">Branchiostoma lanceolatum</name>
    <name type="common">Common lancelet</name>
    <name type="synonym">Amphioxus lanceolatum</name>
    <dbReference type="NCBI Taxonomy" id="7740"/>
    <lineage>
        <taxon>Eukaryota</taxon>
        <taxon>Metazoa</taxon>
        <taxon>Chordata</taxon>
        <taxon>Cephalochordata</taxon>
        <taxon>Leptocardii</taxon>
        <taxon>Amphioxiformes</taxon>
        <taxon>Branchiostomatidae</taxon>
        <taxon>Branchiostoma</taxon>
    </lineage>
</organism>
<evidence type="ECO:0000313" key="3">
    <source>
        <dbReference type="Proteomes" id="UP000838412"/>
    </source>
</evidence>
<protein>
    <submittedName>
        <fullName evidence="2">Hypp1777 protein</fullName>
    </submittedName>
</protein>
<reference evidence="2" key="1">
    <citation type="submission" date="2022-01" db="EMBL/GenBank/DDBJ databases">
        <authorList>
            <person name="Braso-Vives M."/>
        </authorList>
    </citation>
    <scope>NUCLEOTIDE SEQUENCE</scope>
</reference>
<feature type="compositionally biased region" description="Polar residues" evidence="1">
    <location>
        <begin position="59"/>
        <end position="83"/>
    </location>
</feature>
<proteinExistence type="predicted"/>
<feature type="compositionally biased region" description="Polar residues" evidence="1">
    <location>
        <begin position="1"/>
        <end position="10"/>
    </location>
</feature>
<accession>A0A8J9ZKH4</accession>
<evidence type="ECO:0000256" key="1">
    <source>
        <dbReference type="SAM" id="MobiDB-lite"/>
    </source>
</evidence>
<dbReference type="Proteomes" id="UP000838412">
    <property type="component" value="Chromosome 3"/>
</dbReference>
<dbReference type="OrthoDB" id="9974949at2759"/>
<dbReference type="EMBL" id="OV696688">
    <property type="protein sequence ID" value="CAH1257093.1"/>
    <property type="molecule type" value="Genomic_DNA"/>
</dbReference>
<name>A0A8J9ZKH4_BRALA</name>
<feature type="region of interest" description="Disordered" evidence="1">
    <location>
        <begin position="1"/>
        <end position="101"/>
    </location>
</feature>
<evidence type="ECO:0000313" key="2">
    <source>
        <dbReference type="EMBL" id="CAH1257093.1"/>
    </source>
</evidence>
<gene>
    <name evidence="2" type="primary">Hypp1777</name>
    <name evidence="2" type="ORF">BLAG_LOCUS15130</name>
</gene>
<sequence>MSDGTGNLSADQKAIKDQFPVQEGEVQEAKSGLQSGSSRAGKSKTWRMLEDMGGDAPSVFNQDKATGQESVWNKNQPKANRYNTVPMPGGGEPTSVFGKRK</sequence>
<dbReference type="AlphaFoldDB" id="A0A8J9ZKH4"/>